<sequence>MTSKTISLDIAGPLDMNMEGRTPRLGVNIHLQTPTKMNVYPVSREGQQKQLEEQQHQHQQQRQDQLFASSCQAAYFYAILKMSLVRCGSVSARTGMYFRRLMVRCVGVDDVR</sequence>
<feature type="region of interest" description="Disordered" evidence="1">
    <location>
        <begin position="43"/>
        <end position="63"/>
    </location>
</feature>
<feature type="compositionally biased region" description="Basic and acidic residues" evidence="1">
    <location>
        <begin position="46"/>
        <end position="56"/>
    </location>
</feature>
<proteinExistence type="predicted"/>
<dbReference type="EMBL" id="VSRR010004941">
    <property type="protein sequence ID" value="MPC41134.1"/>
    <property type="molecule type" value="Genomic_DNA"/>
</dbReference>
<evidence type="ECO:0000313" key="3">
    <source>
        <dbReference type="Proteomes" id="UP000324222"/>
    </source>
</evidence>
<dbReference type="Proteomes" id="UP000324222">
    <property type="component" value="Unassembled WGS sequence"/>
</dbReference>
<reference evidence="2 3" key="1">
    <citation type="submission" date="2019-05" db="EMBL/GenBank/DDBJ databases">
        <title>Another draft genome of Portunus trituberculatus and its Hox gene families provides insights of decapod evolution.</title>
        <authorList>
            <person name="Jeong J.-H."/>
            <person name="Song I."/>
            <person name="Kim S."/>
            <person name="Choi T."/>
            <person name="Kim D."/>
            <person name="Ryu S."/>
            <person name="Kim W."/>
        </authorList>
    </citation>
    <scope>NUCLEOTIDE SEQUENCE [LARGE SCALE GENOMIC DNA]</scope>
    <source>
        <tissue evidence="2">Muscle</tissue>
    </source>
</reference>
<name>A0A5B7F9H3_PORTR</name>
<evidence type="ECO:0000256" key="1">
    <source>
        <dbReference type="SAM" id="MobiDB-lite"/>
    </source>
</evidence>
<organism evidence="2 3">
    <name type="scientific">Portunus trituberculatus</name>
    <name type="common">Swimming crab</name>
    <name type="synonym">Neptunus trituberculatus</name>
    <dbReference type="NCBI Taxonomy" id="210409"/>
    <lineage>
        <taxon>Eukaryota</taxon>
        <taxon>Metazoa</taxon>
        <taxon>Ecdysozoa</taxon>
        <taxon>Arthropoda</taxon>
        <taxon>Crustacea</taxon>
        <taxon>Multicrustacea</taxon>
        <taxon>Malacostraca</taxon>
        <taxon>Eumalacostraca</taxon>
        <taxon>Eucarida</taxon>
        <taxon>Decapoda</taxon>
        <taxon>Pleocyemata</taxon>
        <taxon>Brachyura</taxon>
        <taxon>Eubrachyura</taxon>
        <taxon>Portunoidea</taxon>
        <taxon>Portunidae</taxon>
        <taxon>Portuninae</taxon>
        <taxon>Portunus</taxon>
    </lineage>
</organism>
<dbReference type="AlphaFoldDB" id="A0A5B7F9H3"/>
<protein>
    <submittedName>
        <fullName evidence="2">Uncharacterized protein</fullName>
    </submittedName>
</protein>
<keyword evidence="3" id="KW-1185">Reference proteome</keyword>
<accession>A0A5B7F9H3</accession>
<comment type="caution">
    <text evidence="2">The sequence shown here is derived from an EMBL/GenBank/DDBJ whole genome shotgun (WGS) entry which is preliminary data.</text>
</comment>
<evidence type="ECO:0000313" key="2">
    <source>
        <dbReference type="EMBL" id="MPC41134.1"/>
    </source>
</evidence>
<gene>
    <name evidence="2" type="ORF">E2C01_034719</name>
</gene>